<dbReference type="EMBL" id="CZQD01000025">
    <property type="protein sequence ID" value="CUS56450.1"/>
    <property type="molecule type" value="Genomic_DNA"/>
</dbReference>
<gene>
    <name evidence="2" type="ORF">MGWOODY_Hyp975</name>
</gene>
<proteinExistence type="predicted"/>
<dbReference type="Pfam" id="PF06094">
    <property type="entry name" value="GGACT"/>
    <property type="match status" value="1"/>
</dbReference>
<dbReference type="SUPFAM" id="SSF110857">
    <property type="entry name" value="Gamma-glutamyl cyclotransferase-like"/>
    <property type="match status" value="1"/>
</dbReference>
<sequence>MTARAVEVGDLFVFYGLLKLGAAGQPADLPLDSAGVFGAPCRFRGRMIDLGGFPGVIEGDELCHGIRWRIGDTAIMSAMDAFEDVTNDPVTSLYLRKRISLVDDTGAESGETAWIYWYNRPADGFPSVVDGNWPLDAGKTRK</sequence>
<dbReference type="InterPro" id="IPR009288">
    <property type="entry name" value="AIG2-like_dom"/>
</dbReference>
<dbReference type="Gene3D" id="3.10.490.10">
    <property type="entry name" value="Gamma-glutamyl cyclotransferase-like"/>
    <property type="match status" value="1"/>
</dbReference>
<evidence type="ECO:0000259" key="1">
    <source>
        <dbReference type="Pfam" id="PF06094"/>
    </source>
</evidence>
<protein>
    <recommendedName>
        <fullName evidence="1">Gamma-glutamylcyclotransferase AIG2-like domain-containing protein</fullName>
    </recommendedName>
</protein>
<dbReference type="AlphaFoldDB" id="A0A160TXR7"/>
<reference evidence="2" key="1">
    <citation type="submission" date="2015-10" db="EMBL/GenBank/DDBJ databases">
        <authorList>
            <person name="Gilbert D.G."/>
        </authorList>
    </citation>
    <scope>NUCLEOTIDE SEQUENCE</scope>
</reference>
<organism evidence="2">
    <name type="scientific">hydrothermal vent metagenome</name>
    <dbReference type="NCBI Taxonomy" id="652676"/>
    <lineage>
        <taxon>unclassified sequences</taxon>
        <taxon>metagenomes</taxon>
        <taxon>ecological metagenomes</taxon>
    </lineage>
</organism>
<accession>A0A160TXR7</accession>
<name>A0A160TXR7_9ZZZZ</name>
<evidence type="ECO:0000313" key="2">
    <source>
        <dbReference type="EMBL" id="CUS56450.1"/>
    </source>
</evidence>
<dbReference type="InterPro" id="IPR036568">
    <property type="entry name" value="GGCT-like_sf"/>
</dbReference>
<feature type="domain" description="Gamma-glutamylcyclotransferase AIG2-like" evidence="1">
    <location>
        <begin position="14"/>
        <end position="133"/>
    </location>
</feature>